<protein>
    <submittedName>
        <fullName evidence="1">Uncharacterized protein</fullName>
    </submittedName>
</protein>
<evidence type="ECO:0000313" key="1">
    <source>
        <dbReference type="EMBL" id="AIY40945.1"/>
    </source>
</evidence>
<dbReference type="EMBL" id="CP009962">
    <property type="protein sequence ID" value="AIY40945.1"/>
    <property type="molecule type" value="Genomic_DNA"/>
</dbReference>
<organism evidence="1 2">
    <name type="scientific">Collimonas arenae</name>
    <dbReference type="NCBI Taxonomy" id="279058"/>
    <lineage>
        <taxon>Bacteria</taxon>
        <taxon>Pseudomonadati</taxon>
        <taxon>Pseudomonadota</taxon>
        <taxon>Betaproteobacteria</taxon>
        <taxon>Burkholderiales</taxon>
        <taxon>Oxalobacteraceae</taxon>
        <taxon>Collimonas</taxon>
    </lineage>
</organism>
<evidence type="ECO:0000313" key="2">
    <source>
        <dbReference type="Proteomes" id="UP000030302"/>
    </source>
</evidence>
<dbReference type="HOGENOM" id="CLU_2421855_0_0_4"/>
<dbReference type="AlphaFoldDB" id="A0A0A1FAZ9"/>
<accession>A0A0A1FAZ9</accession>
<dbReference type="Proteomes" id="UP000030302">
    <property type="component" value="Chromosome"/>
</dbReference>
<gene>
    <name evidence="1" type="ORF">LT85_1787</name>
</gene>
<proteinExistence type="predicted"/>
<reference evidence="2" key="1">
    <citation type="journal article" date="2014" name="Soil Biol. Biochem.">
        <title>Structure and function of bacterial communities in ageing soils: Insights from the Mendocino ecological staircase.</title>
        <authorList>
            <person name="Uroz S."/>
            <person name="Tech J.J."/>
            <person name="Sawaya N.A."/>
            <person name="Frey-Klett P."/>
            <person name="Leveau J.H.J."/>
        </authorList>
    </citation>
    <scope>NUCLEOTIDE SEQUENCE [LARGE SCALE GENOMIC DNA]</scope>
    <source>
        <strain evidence="2">Cal35</strain>
    </source>
</reference>
<name>A0A0A1FAZ9_9BURK</name>
<sequence length="91" mass="10056">MRVPAKPNFAIECRTWKPARRTQARLSKRLLRTQMARRSDEDSTSSTARRVLQGFQTTLSSACGTARACKPGGALQGQQRQVNFATASKCV</sequence>
<keyword evidence="2" id="KW-1185">Reference proteome</keyword>
<dbReference type="KEGG" id="care:LT85_1787"/>